<dbReference type="EnsemblPlants" id="AET1Gv20125400.1">
    <property type="protein sequence ID" value="AET1Gv20125400.1"/>
    <property type="gene ID" value="AET1Gv20125400"/>
</dbReference>
<accession>A0A452XR30</accession>
<reference evidence="3" key="1">
    <citation type="journal article" date="2014" name="Science">
        <title>Ancient hybridizations among the ancestral genomes of bread wheat.</title>
        <authorList>
            <consortium name="International Wheat Genome Sequencing Consortium,"/>
            <person name="Marcussen T."/>
            <person name="Sandve S.R."/>
            <person name="Heier L."/>
            <person name="Spannagl M."/>
            <person name="Pfeifer M."/>
            <person name="Jakobsen K.S."/>
            <person name="Wulff B.B."/>
            <person name="Steuernagel B."/>
            <person name="Mayer K.F."/>
            <person name="Olsen O.A."/>
        </authorList>
    </citation>
    <scope>NUCLEOTIDE SEQUENCE [LARGE SCALE GENOMIC DNA]</scope>
    <source>
        <strain evidence="3">cv. AL8/78</strain>
    </source>
</reference>
<name>A0A452XR30_AEGTS</name>
<reference evidence="3" key="2">
    <citation type="journal article" date="2017" name="Nat. Plants">
        <title>The Aegilops tauschii genome reveals multiple impacts of transposons.</title>
        <authorList>
            <person name="Zhao G."/>
            <person name="Zou C."/>
            <person name="Li K."/>
            <person name="Wang K."/>
            <person name="Li T."/>
            <person name="Gao L."/>
            <person name="Zhang X."/>
            <person name="Wang H."/>
            <person name="Yang Z."/>
            <person name="Liu X."/>
            <person name="Jiang W."/>
            <person name="Mao L."/>
            <person name="Kong X."/>
            <person name="Jiao Y."/>
            <person name="Jia J."/>
        </authorList>
    </citation>
    <scope>NUCLEOTIDE SEQUENCE [LARGE SCALE GENOMIC DNA]</scope>
    <source>
        <strain evidence="3">cv. AL8/78</strain>
    </source>
</reference>
<keyword evidence="3" id="KW-1185">Reference proteome</keyword>
<organism evidence="2 3">
    <name type="scientific">Aegilops tauschii subsp. strangulata</name>
    <name type="common">Goatgrass</name>
    <dbReference type="NCBI Taxonomy" id="200361"/>
    <lineage>
        <taxon>Eukaryota</taxon>
        <taxon>Viridiplantae</taxon>
        <taxon>Streptophyta</taxon>
        <taxon>Embryophyta</taxon>
        <taxon>Tracheophyta</taxon>
        <taxon>Spermatophyta</taxon>
        <taxon>Magnoliopsida</taxon>
        <taxon>Liliopsida</taxon>
        <taxon>Poales</taxon>
        <taxon>Poaceae</taxon>
        <taxon>BOP clade</taxon>
        <taxon>Pooideae</taxon>
        <taxon>Triticodae</taxon>
        <taxon>Triticeae</taxon>
        <taxon>Triticinae</taxon>
        <taxon>Aegilops</taxon>
    </lineage>
</organism>
<evidence type="ECO:0000313" key="2">
    <source>
        <dbReference type="EnsemblPlants" id="AET1Gv20125400.1"/>
    </source>
</evidence>
<reference evidence="2" key="4">
    <citation type="submission" date="2019-03" db="UniProtKB">
        <authorList>
            <consortium name="EnsemblPlants"/>
        </authorList>
    </citation>
    <scope>IDENTIFICATION</scope>
</reference>
<feature type="domain" description="DUF7595" evidence="1">
    <location>
        <begin position="14"/>
        <end position="53"/>
    </location>
</feature>
<evidence type="ECO:0000313" key="3">
    <source>
        <dbReference type="Proteomes" id="UP000015105"/>
    </source>
</evidence>
<reference evidence="2" key="3">
    <citation type="journal article" date="2017" name="Nature">
        <title>Genome sequence of the progenitor of the wheat D genome Aegilops tauschii.</title>
        <authorList>
            <person name="Luo M.C."/>
            <person name="Gu Y.Q."/>
            <person name="Puiu D."/>
            <person name="Wang H."/>
            <person name="Twardziok S.O."/>
            <person name="Deal K.R."/>
            <person name="Huo N."/>
            <person name="Zhu T."/>
            <person name="Wang L."/>
            <person name="Wang Y."/>
            <person name="McGuire P.E."/>
            <person name="Liu S."/>
            <person name="Long H."/>
            <person name="Ramasamy R.K."/>
            <person name="Rodriguez J.C."/>
            <person name="Van S.L."/>
            <person name="Yuan L."/>
            <person name="Wang Z."/>
            <person name="Xia Z."/>
            <person name="Xiao L."/>
            <person name="Anderson O.D."/>
            <person name="Ouyang S."/>
            <person name="Liang Y."/>
            <person name="Zimin A.V."/>
            <person name="Pertea G."/>
            <person name="Qi P."/>
            <person name="Bennetzen J.L."/>
            <person name="Dai X."/>
            <person name="Dawson M.W."/>
            <person name="Muller H.G."/>
            <person name="Kugler K."/>
            <person name="Rivarola-Duarte L."/>
            <person name="Spannagl M."/>
            <person name="Mayer K.F.X."/>
            <person name="Lu F.H."/>
            <person name="Bevan M.W."/>
            <person name="Leroy P."/>
            <person name="Li P."/>
            <person name="You F.M."/>
            <person name="Sun Q."/>
            <person name="Liu Z."/>
            <person name="Lyons E."/>
            <person name="Wicker T."/>
            <person name="Salzberg S.L."/>
            <person name="Devos K.M."/>
            <person name="Dvorak J."/>
        </authorList>
    </citation>
    <scope>NUCLEOTIDE SEQUENCE [LARGE SCALE GENOMIC DNA]</scope>
    <source>
        <strain evidence="2">cv. AL8/78</strain>
    </source>
</reference>
<reference evidence="2" key="5">
    <citation type="journal article" date="2021" name="G3 (Bethesda)">
        <title>Aegilops tauschii genome assembly Aet v5.0 features greater sequence contiguity and improved annotation.</title>
        <authorList>
            <person name="Wang L."/>
            <person name="Zhu T."/>
            <person name="Rodriguez J.C."/>
            <person name="Deal K.R."/>
            <person name="Dubcovsky J."/>
            <person name="McGuire P.E."/>
            <person name="Lux T."/>
            <person name="Spannagl M."/>
            <person name="Mayer K.F.X."/>
            <person name="Baldrich P."/>
            <person name="Meyers B.C."/>
            <person name="Huo N."/>
            <person name="Gu Y.Q."/>
            <person name="Zhou H."/>
            <person name="Devos K.M."/>
            <person name="Bennetzen J.L."/>
            <person name="Unver T."/>
            <person name="Budak H."/>
            <person name="Gulick P.J."/>
            <person name="Galiba G."/>
            <person name="Kalapos B."/>
            <person name="Nelson D.R."/>
            <person name="Li P."/>
            <person name="You F.M."/>
            <person name="Luo M.C."/>
            <person name="Dvorak J."/>
        </authorList>
    </citation>
    <scope>NUCLEOTIDE SEQUENCE [LARGE SCALE GENOMIC DNA]</scope>
    <source>
        <strain evidence="2">cv. AL8/78</strain>
    </source>
</reference>
<sequence>SYMSVELASFASTLPVATKEAVVVYHRSDTAYISQVCLHEMDLSSLLQTMKPLS</sequence>
<dbReference type="Pfam" id="PF24523">
    <property type="entry name" value="DUF7595"/>
    <property type="match status" value="1"/>
</dbReference>
<proteinExistence type="predicted"/>
<evidence type="ECO:0000259" key="1">
    <source>
        <dbReference type="Pfam" id="PF24523"/>
    </source>
</evidence>
<protein>
    <recommendedName>
        <fullName evidence="1">DUF7595 domain-containing protein</fullName>
    </recommendedName>
</protein>
<dbReference type="Gramene" id="AET1Gv20125400.1">
    <property type="protein sequence ID" value="AET1Gv20125400.1"/>
    <property type="gene ID" value="AET1Gv20125400"/>
</dbReference>
<dbReference type="AlphaFoldDB" id="A0A452XR30"/>
<dbReference type="Proteomes" id="UP000015105">
    <property type="component" value="Chromosome 1D"/>
</dbReference>
<dbReference type="InterPro" id="IPR056016">
    <property type="entry name" value="DUF7595"/>
</dbReference>